<protein>
    <recommendedName>
        <fullName evidence="2">Berberine/berberine-like domain-containing protein</fullName>
    </recommendedName>
</protein>
<evidence type="ECO:0000313" key="3">
    <source>
        <dbReference type="EMBL" id="KAF2252652.1"/>
    </source>
</evidence>
<accession>A0A6A6IS59</accession>
<proteinExistence type="predicted"/>
<dbReference type="GO" id="GO:0050660">
    <property type="term" value="F:flavin adenine dinucleotide binding"/>
    <property type="evidence" value="ECO:0007669"/>
    <property type="project" value="InterPro"/>
</dbReference>
<evidence type="ECO:0000259" key="2">
    <source>
        <dbReference type="Pfam" id="PF08031"/>
    </source>
</evidence>
<name>A0A6A6IS59_9PLEO</name>
<dbReference type="EMBL" id="ML987192">
    <property type="protein sequence ID" value="KAF2252652.1"/>
    <property type="molecule type" value="Genomic_DNA"/>
</dbReference>
<reference evidence="3" key="1">
    <citation type="journal article" date="2020" name="Stud. Mycol.">
        <title>101 Dothideomycetes genomes: a test case for predicting lifestyles and emergence of pathogens.</title>
        <authorList>
            <person name="Haridas S."/>
            <person name="Albert R."/>
            <person name="Binder M."/>
            <person name="Bloem J."/>
            <person name="Labutti K."/>
            <person name="Salamov A."/>
            <person name="Andreopoulos B."/>
            <person name="Baker S."/>
            <person name="Barry K."/>
            <person name="Bills G."/>
            <person name="Bluhm B."/>
            <person name="Cannon C."/>
            <person name="Castanera R."/>
            <person name="Culley D."/>
            <person name="Daum C."/>
            <person name="Ezra D."/>
            <person name="Gonzalez J."/>
            <person name="Henrissat B."/>
            <person name="Kuo A."/>
            <person name="Liang C."/>
            <person name="Lipzen A."/>
            <person name="Lutzoni F."/>
            <person name="Magnuson J."/>
            <person name="Mondo S."/>
            <person name="Nolan M."/>
            <person name="Ohm R."/>
            <person name="Pangilinan J."/>
            <person name="Park H.-J."/>
            <person name="Ramirez L."/>
            <person name="Alfaro M."/>
            <person name="Sun H."/>
            <person name="Tritt A."/>
            <person name="Yoshinaga Y."/>
            <person name="Zwiers L.-H."/>
            <person name="Turgeon B."/>
            <person name="Goodwin S."/>
            <person name="Spatafora J."/>
            <person name="Crous P."/>
            <person name="Grigoriev I."/>
        </authorList>
    </citation>
    <scope>NUCLEOTIDE SEQUENCE</scope>
    <source>
        <strain evidence="3">CBS 122368</strain>
    </source>
</reference>
<dbReference type="OrthoDB" id="415825at2759"/>
<dbReference type="InterPro" id="IPR012951">
    <property type="entry name" value="BBE"/>
</dbReference>
<evidence type="ECO:0000256" key="1">
    <source>
        <dbReference type="SAM" id="MobiDB-lite"/>
    </source>
</evidence>
<evidence type="ECO:0000313" key="4">
    <source>
        <dbReference type="Proteomes" id="UP000800094"/>
    </source>
</evidence>
<organism evidence="3 4">
    <name type="scientific">Trematosphaeria pertusa</name>
    <dbReference type="NCBI Taxonomy" id="390896"/>
    <lineage>
        <taxon>Eukaryota</taxon>
        <taxon>Fungi</taxon>
        <taxon>Dikarya</taxon>
        <taxon>Ascomycota</taxon>
        <taxon>Pezizomycotina</taxon>
        <taxon>Dothideomycetes</taxon>
        <taxon>Pleosporomycetidae</taxon>
        <taxon>Pleosporales</taxon>
        <taxon>Massarineae</taxon>
        <taxon>Trematosphaeriaceae</taxon>
        <taxon>Trematosphaeria</taxon>
    </lineage>
</organism>
<sequence length="107" mass="12040">MSAEGTVTYELGHPRKDASPDSASYVNEGDVNEPDWQERHWGSHYPKRLEIKKKCDLEGVFYAKATPGTENWELDGKLCKKRREYVLSAGGTLDGPVTKLTHLIFTS</sequence>
<dbReference type="Pfam" id="PF08031">
    <property type="entry name" value="BBE"/>
    <property type="match status" value="1"/>
</dbReference>
<feature type="region of interest" description="Disordered" evidence="1">
    <location>
        <begin position="1"/>
        <end position="31"/>
    </location>
</feature>
<dbReference type="GO" id="GO:0016491">
    <property type="term" value="F:oxidoreductase activity"/>
    <property type="evidence" value="ECO:0007669"/>
    <property type="project" value="InterPro"/>
</dbReference>
<gene>
    <name evidence="3" type="ORF">BU26DRAFT_260886</name>
</gene>
<dbReference type="GeneID" id="54574591"/>
<keyword evidence="4" id="KW-1185">Reference proteome</keyword>
<dbReference type="Proteomes" id="UP000800094">
    <property type="component" value="Unassembled WGS sequence"/>
</dbReference>
<dbReference type="RefSeq" id="XP_033687656.1">
    <property type="nucleotide sequence ID" value="XM_033821261.1"/>
</dbReference>
<feature type="domain" description="Berberine/berberine-like" evidence="2">
    <location>
        <begin position="24"/>
        <end position="63"/>
    </location>
</feature>
<dbReference type="AlphaFoldDB" id="A0A6A6IS59"/>